<feature type="transmembrane region" description="Helical" evidence="6">
    <location>
        <begin position="38"/>
        <end position="56"/>
    </location>
</feature>
<feature type="transmembrane region" description="Helical" evidence="6">
    <location>
        <begin position="116"/>
        <end position="133"/>
    </location>
</feature>
<feature type="transmembrane region" description="Helical" evidence="6">
    <location>
        <begin position="315"/>
        <end position="334"/>
    </location>
</feature>
<feature type="transmembrane region" description="Helical" evidence="6">
    <location>
        <begin position="376"/>
        <end position="394"/>
    </location>
</feature>
<proteinExistence type="predicted"/>
<evidence type="ECO:0008006" key="9">
    <source>
        <dbReference type="Google" id="ProtNLM"/>
    </source>
</evidence>
<dbReference type="OrthoDB" id="99721at2157"/>
<dbReference type="PANTHER" id="PTHR42948">
    <property type="entry name" value="TRANSPORTER"/>
    <property type="match status" value="1"/>
</dbReference>
<dbReference type="GeneID" id="33326383"/>
<evidence type="ECO:0000256" key="3">
    <source>
        <dbReference type="ARBA" id="ARBA00022692"/>
    </source>
</evidence>
<feature type="transmembrane region" description="Helical" evidence="6">
    <location>
        <begin position="400"/>
        <end position="419"/>
    </location>
</feature>
<dbReference type="KEGG" id="tbs:A3L01_06370"/>
<feature type="transmembrane region" description="Helical" evidence="6">
    <location>
        <begin position="226"/>
        <end position="248"/>
    </location>
</feature>
<dbReference type="GO" id="GO:0016020">
    <property type="term" value="C:membrane"/>
    <property type="evidence" value="ECO:0007669"/>
    <property type="project" value="UniProtKB-SubCell"/>
</dbReference>
<dbReference type="EMBL" id="CP015101">
    <property type="protein sequence ID" value="ASJ05009.1"/>
    <property type="molecule type" value="Genomic_DNA"/>
</dbReference>
<keyword evidence="3 6" id="KW-0812">Transmembrane</keyword>
<keyword evidence="2" id="KW-0813">Transport</keyword>
<feature type="transmembrane region" description="Helical" evidence="6">
    <location>
        <begin position="346"/>
        <end position="364"/>
    </location>
</feature>
<evidence type="ECO:0000256" key="6">
    <source>
        <dbReference type="SAM" id="Phobius"/>
    </source>
</evidence>
<evidence type="ECO:0000256" key="2">
    <source>
        <dbReference type="ARBA" id="ARBA00022448"/>
    </source>
</evidence>
<keyword evidence="4 6" id="KW-1133">Transmembrane helix</keyword>
<evidence type="ECO:0000256" key="4">
    <source>
        <dbReference type="ARBA" id="ARBA00022989"/>
    </source>
</evidence>
<dbReference type="NCBIfam" id="NF037979">
    <property type="entry name" value="Na_transp"/>
    <property type="match status" value="1"/>
</dbReference>
<keyword evidence="8" id="KW-1185">Reference proteome</keyword>
<feature type="transmembrane region" description="Helical" evidence="6">
    <location>
        <begin position="7"/>
        <end position="26"/>
    </location>
</feature>
<feature type="transmembrane region" description="Helical" evidence="6">
    <location>
        <begin position="140"/>
        <end position="162"/>
    </location>
</feature>
<protein>
    <recommendedName>
        <fullName evidence="9">Transporter</fullName>
    </recommendedName>
</protein>
<name>A0A2Z2MHP3_9EURY</name>
<accession>A0A2Z2MHP3</accession>
<evidence type="ECO:0000256" key="1">
    <source>
        <dbReference type="ARBA" id="ARBA00004141"/>
    </source>
</evidence>
<keyword evidence="5 6" id="KW-0472">Membrane</keyword>
<sequence>MNRFTLGYLSLVVAAFMIGLGNIWKFPALAFQHGLGGIVVYLIFVAMMVPLIAVALESTKHKRYELLEYYLKEYKRPAFGFMFFLFNILLLSYYSIVGGWTLSSLVIKDVTGSLSGNAITLVFVFALLILILIRGREKTLDVMVISVGLFFLALIVAIIGIYSNVPDKGAISHFIGQAFTWKGITEATVRDMAIQAAYSLSLGMGFYLILGAFLPDEISGAKLASIGAALDTFASILATFVIAMVLAVDPNIPIQGTALLFQGLPKVMVDILKLPALFYLLSFAVFLAALSSMIPIGETIVRIYEEFMRLPRDKAVLTIIGVTALLGLTNILGMKFGIDTITILDGAVSTFVLFGGIIAAWAAIEHREYVPEGLKKVAYPGIVVVGILGLYSLYHMLTEGQYVSFLLLIGIVGLALILNDKIKNYLESR</sequence>
<dbReference type="AlphaFoldDB" id="A0A2Z2MHP3"/>
<dbReference type="PANTHER" id="PTHR42948:SF1">
    <property type="entry name" value="TRANSPORTER"/>
    <property type="match status" value="1"/>
</dbReference>
<feature type="transmembrane region" description="Helical" evidence="6">
    <location>
        <begin position="77"/>
        <end position="96"/>
    </location>
</feature>
<organism evidence="7 8">
    <name type="scientific">Thermococcus barossii</name>
    <dbReference type="NCBI Taxonomy" id="54077"/>
    <lineage>
        <taxon>Archaea</taxon>
        <taxon>Methanobacteriati</taxon>
        <taxon>Methanobacteriota</taxon>
        <taxon>Thermococci</taxon>
        <taxon>Thermococcales</taxon>
        <taxon>Thermococcaceae</taxon>
        <taxon>Thermococcus</taxon>
    </lineage>
</organism>
<evidence type="ECO:0000256" key="5">
    <source>
        <dbReference type="ARBA" id="ARBA00023136"/>
    </source>
</evidence>
<dbReference type="RefSeq" id="WP_088865015.1">
    <property type="nucleotide sequence ID" value="NZ_CP015101.1"/>
</dbReference>
<evidence type="ECO:0000313" key="7">
    <source>
        <dbReference type="EMBL" id="ASJ05009.1"/>
    </source>
</evidence>
<feature type="transmembrane region" description="Helical" evidence="6">
    <location>
        <begin position="196"/>
        <end position="214"/>
    </location>
</feature>
<dbReference type="InterPro" id="IPR000175">
    <property type="entry name" value="Na/ntran_symport"/>
</dbReference>
<feature type="transmembrane region" description="Helical" evidence="6">
    <location>
        <begin position="276"/>
        <end position="294"/>
    </location>
</feature>
<gene>
    <name evidence="7" type="ORF">A3L01_06370</name>
</gene>
<comment type="subcellular location">
    <subcellularLocation>
        <location evidence="1">Membrane</location>
        <topology evidence="1">Multi-pass membrane protein</topology>
    </subcellularLocation>
</comment>
<dbReference type="PROSITE" id="PS50267">
    <property type="entry name" value="NA_NEUROTRAN_SYMP_3"/>
    <property type="match status" value="1"/>
</dbReference>
<evidence type="ECO:0000313" key="8">
    <source>
        <dbReference type="Proteomes" id="UP000250272"/>
    </source>
</evidence>
<reference evidence="7 8" key="1">
    <citation type="submission" date="2016-04" db="EMBL/GenBank/DDBJ databases">
        <title>Complete genome sequence of Thermococcus barossii type strain SHCK-94.</title>
        <authorList>
            <person name="Oger P.M."/>
        </authorList>
    </citation>
    <scope>NUCLEOTIDE SEQUENCE [LARGE SCALE GENOMIC DNA]</scope>
    <source>
        <strain evidence="7 8">SHCK-94</strain>
    </source>
</reference>
<dbReference type="InterPro" id="IPR037272">
    <property type="entry name" value="SNS_sf"/>
</dbReference>
<dbReference type="SUPFAM" id="SSF161070">
    <property type="entry name" value="SNF-like"/>
    <property type="match status" value="1"/>
</dbReference>
<dbReference type="Proteomes" id="UP000250272">
    <property type="component" value="Chromosome"/>
</dbReference>